<keyword evidence="3" id="KW-1185">Reference proteome</keyword>
<dbReference type="RefSeq" id="WP_093669759.1">
    <property type="nucleotide sequence ID" value="NZ_FOOY01000004.1"/>
</dbReference>
<gene>
    <name evidence="2" type="ORF">SAMN02982927_00495</name>
</gene>
<feature type="region of interest" description="Disordered" evidence="1">
    <location>
        <begin position="310"/>
        <end position="330"/>
    </location>
</feature>
<reference evidence="3" key="1">
    <citation type="submission" date="2016-10" db="EMBL/GenBank/DDBJ databases">
        <authorList>
            <person name="Varghese N."/>
            <person name="Submissions S."/>
        </authorList>
    </citation>
    <scope>NUCLEOTIDE SEQUENCE [LARGE SCALE GENOMIC DNA]</scope>
    <source>
        <strain evidence="3">ATCC 700379</strain>
    </source>
</reference>
<dbReference type="OrthoDB" id="2986701at2"/>
<dbReference type="Proteomes" id="UP000198752">
    <property type="component" value="Unassembled WGS sequence"/>
</dbReference>
<evidence type="ECO:0000313" key="3">
    <source>
        <dbReference type="Proteomes" id="UP000198752"/>
    </source>
</evidence>
<evidence type="ECO:0000256" key="1">
    <source>
        <dbReference type="SAM" id="MobiDB-lite"/>
    </source>
</evidence>
<dbReference type="AlphaFoldDB" id="A0A1I2NWV8"/>
<sequence length="330" mass="37747">MNPELARLLSALQANYFFGQMRVAKEDPLIIETERGLKRIRIWENEALLKLHLKWRERLVNDRFFIDRMYVTRSGLPSIRIGHYSVTCHDAPSNSANLEGNEVLWADLLAYLHRYSRDVPVGDITVSASTRVHTMYEQAKQMGYEKSGTWKMVSACFSSASARANEADRLRDSYQHRNSAFLLPDDFSRGSCTALFDTLFFELGQSRPSDGCRSLARFCLNECMGQREQTVRKLFQELMVRDFFDQETSDLMQAEWLEPDEWLSLVESCDRMGQEQDAEATLNSFKQLWDRKVQLINLFESVLSQSGEAGGGAEFGADGQQSNQSNTLSL</sequence>
<organism evidence="2 3">
    <name type="scientific">Sporolactobacillus nakayamae</name>
    <dbReference type="NCBI Taxonomy" id="269670"/>
    <lineage>
        <taxon>Bacteria</taxon>
        <taxon>Bacillati</taxon>
        <taxon>Bacillota</taxon>
        <taxon>Bacilli</taxon>
        <taxon>Bacillales</taxon>
        <taxon>Sporolactobacillaceae</taxon>
        <taxon>Sporolactobacillus</taxon>
    </lineage>
</organism>
<feature type="compositionally biased region" description="Polar residues" evidence="1">
    <location>
        <begin position="320"/>
        <end position="330"/>
    </location>
</feature>
<dbReference type="STRING" id="269670.SAMN02982927_00495"/>
<dbReference type="EMBL" id="FOOY01000004">
    <property type="protein sequence ID" value="SFG05751.1"/>
    <property type="molecule type" value="Genomic_DNA"/>
</dbReference>
<protein>
    <submittedName>
        <fullName evidence="2">Uncharacterized protein</fullName>
    </submittedName>
</protein>
<proteinExistence type="predicted"/>
<name>A0A1I2NWV8_9BACL</name>
<evidence type="ECO:0000313" key="2">
    <source>
        <dbReference type="EMBL" id="SFG05751.1"/>
    </source>
</evidence>
<accession>A0A1I2NWV8</accession>